<dbReference type="Proteomes" id="UP000597613">
    <property type="component" value="Unassembled WGS sequence"/>
</dbReference>
<reference evidence="1 2" key="1">
    <citation type="submission" date="2020-08" db="EMBL/GenBank/DDBJ databases">
        <title>Putative novel bacterial strains isolated from necrotic wheat leaf tissues caused by Xanthomonas translucens.</title>
        <authorList>
            <person name="Tambong J.T."/>
        </authorList>
    </citation>
    <scope>NUCLEOTIDE SEQUENCE [LARGE SCALE GENOMIC DNA]</scope>
    <source>
        <strain evidence="2">DOAB 1063</strain>
    </source>
</reference>
<keyword evidence="2" id="KW-1185">Reference proteome</keyword>
<dbReference type="RefSeq" id="WP_187503602.1">
    <property type="nucleotide sequence ID" value="NZ_CP162536.1"/>
</dbReference>
<name>A0ABR7AN43_9SPHN</name>
<comment type="caution">
    <text evidence="1">The sequence shown here is derived from an EMBL/GenBank/DDBJ whole genome shotgun (WGS) entry which is preliminary data.</text>
</comment>
<accession>A0ABR7AN43</accession>
<protein>
    <submittedName>
        <fullName evidence="1">Uncharacterized protein</fullName>
    </submittedName>
</protein>
<gene>
    <name evidence="1" type="ORF">H8S47_09350</name>
</gene>
<organism evidence="1 2">
    <name type="scientific">Sphingomonas albertensis</name>
    <dbReference type="NCBI Taxonomy" id="2762591"/>
    <lineage>
        <taxon>Bacteria</taxon>
        <taxon>Pseudomonadati</taxon>
        <taxon>Pseudomonadota</taxon>
        <taxon>Alphaproteobacteria</taxon>
        <taxon>Sphingomonadales</taxon>
        <taxon>Sphingomonadaceae</taxon>
        <taxon>Sphingomonas</taxon>
    </lineage>
</organism>
<evidence type="ECO:0000313" key="1">
    <source>
        <dbReference type="EMBL" id="MBC3941885.1"/>
    </source>
</evidence>
<sequence length="58" mass="6219">MAIAEQRSLGIARIEASSIAEIRHCLVEPIKTALLILFGASSRLVPPPGKVDQQRIGP</sequence>
<proteinExistence type="predicted"/>
<evidence type="ECO:0000313" key="2">
    <source>
        <dbReference type="Proteomes" id="UP000597613"/>
    </source>
</evidence>
<dbReference type="EMBL" id="JACONT010000017">
    <property type="protein sequence ID" value="MBC3941885.1"/>
    <property type="molecule type" value="Genomic_DNA"/>
</dbReference>